<protein>
    <submittedName>
        <fullName evidence="7">ABC transporter permease</fullName>
    </submittedName>
</protein>
<evidence type="ECO:0000313" key="7">
    <source>
        <dbReference type="EMBL" id="NED94588.1"/>
    </source>
</evidence>
<feature type="transmembrane region" description="Helical" evidence="5">
    <location>
        <begin position="156"/>
        <end position="178"/>
    </location>
</feature>
<reference evidence="7 8" key="1">
    <citation type="submission" date="2020-02" db="EMBL/GenBank/DDBJ databases">
        <authorList>
            <person name="Li X.-J."/>
            <person name="Feng X.-M."/>
        </authorList>
    </citation>
    <scope>NUCLEOTIDE SEQUENCE [LARGE SCALE GENOMIC DNA]</scope>
    <source>
        <strain evidence="7 8">CGMCC 4.7225</strain>
    </source>
</reference>
<evidence type="ECO:0000256" key="5">
    <source>
        <dbReference type="SAM" id="Phobius"/>
    </source>
</evidence>
<gene>
    <name evidence="7" type="ORF">G1H11_04610</name>
</gene>
<dbReference type="Proteomes" id="UP000469185">
    <property type="component" value="Unassembled WGS sequence"/>
</dbReference>
<dbReference type="InterPro" id="IPR013525">
    <property type="entry name" value="ABC2_TM"/>
</dbReference>
<dbReference type="GO" id="GO:0140359">
    <property type="term" value="F:ABC-type transporter activity"/>
    <property type="evidence" value="ECO:0007669"/>
    <property type="project" value="InterPro"/>
</dbReference>
<evidence type="ECO:0000256" key="2">
    <source>
        <dbReference type="ARBA" id="ARBA00022692"/>
    </source>
</evidence>
<proteinExistence type="predicted"/>
<accession>A0A6N9YI62</accession>
<dbReference type="AlphaFoldDB" id="A0A6N9YI62"/>
<feature type="domain" description="ABC-2 type transporter transmembrane" evidence="6">
    <location>
        <begin position="40"/>
        <end position="350"/>
    </location>
</feature>
<dbReference type="GO" id="GO:0016020">
    <property type="term" value="C:membrane"/>
    <property type="evidence" value="ECO:0007669"/>
    <property type="project" value="UniProtKB-SubCell"/>
</dbReference>
<feature type="transmembrane region" description="Helical" evidence="5">
    <location>
        <begin position="39"/>
        <end position="61"/>
    </location>
</feature>
<evidence type="ECO:0000256" key="4">
    <source>
        <dbReference type="ARBA" id="ARBA00023136"/>
    </source>
</evidence>
<name>A0A6N9YI62_9ACTN</name>
<sequence>MSLTKTTSTAEAEAASTGFWSATRLVAEREINAQVRTKGFWITFAVFIVGIFGSAIVPGLFGGGATTVATVGPEAEQIVAVGDFEIIQAADQAEAEELLRAEEVDAAVVPDQSGTSPVGVRVIGLSDTPDDVMSALSVSPAVDILEPADVSDELQFLMAFLFALVFFMFSVGFGMAIAQSVVTEKQTRIVEILVATVPVRALLTGKIIGFSLLVFAQVAVLGLMTPVALRLGGQDELLTDLGPVLGWFVPYFILGFVLLASMWAVAGSIVSRQEDLGSSTSLVMALVMLPYFGVIFGRENELVMNILSYVPFSAPVAMPVRMFGGDAQTWEPLVSMAILAGTLVVAVLVASRLYSGSLLQTGSRVKLGKAWSRAD</sequence>
<comment type="subcellular location">
    <subcellularLocation>
        <location evidence="1">Membrane</location>
        <topology evidence="1">Multi-pass membrane protein</topology>
    </subcellularLocation>
</comment>
<keyword evidence="3 5" id="KW-1133">Transmembrane helix</keyword>
<organism evidence="7 8">
    <name type="scientific">Phytoactinopolyspora alkaliphila</name>
    <dbReference type="NCBI Taxonomy" id="1783498"/>
    <lineage>
        <taxon>Bacteria</taxon>
        <taxon>Bacillati</taxon>
        <taxon>Actinomycetota</taxon>
        <taxon>Actinomycetes</taxon>
        <taxon>Jiangellales</taxon>
        <taxon>Jiangellaceae</taxon>
        <taxon>Phytoactinopolyspora</taxon>
    </lineage>
</organism>
<dbReference type="PANTHER" id="PTHR43471">
    <property type="entry name" value="ABC TRANSPORTER PERMEASE"/>
    <property type="match status" value="1"/>
</dbReference>
<feature type="transmembrane region" description="Helical" evidence="5">
    <location>
        <begin position="332"/>
        <end position="354"/>
    </location>
</feature>
<feature type="transmembrane region" description="Helical" evidence="5">
    <location>
        <begin position="248"/>
        <end position="269"/>
    </location>
</feature>
<keyword evidence="4 5" id="KW-0472">Membrane</keyword>
<evidence type="ECO:0000313" key="8">
    <source>
        <dbReference type="Proteomes" id="UP000469185"/>
    </source>
</evidence>
<keyword evidence="8" id="KW-1185">Reference proteome</keyword>
<feature type="transmembrane region" description="Helical" evidence="5">
    <location>
        <begin position="207"/>
        <end position="228"/>
    </location>
</feature>
<dbReference type="EMBL" id="JAAGOB010000002">
    <property type="protein sequence ID" value="NED94588.1"/>
    <property type="molecule type" value="Genomic_DNA"/>
</dbReference>
<evidence type="ECO:0000256" key="3">
    <source>
        <dbReference type="ARBA" id="ARBA00022989"/>
    </source>
</evidence>
<evidence type="ECO:0000259" key="6">
    <source>
        <dbReference type="Pfam" id="PF12698"/>
    </source>
</evidence>
<feature type="transmembrane region" description="Helical" evidence="5">
    <location>
        <begin position="276"/>
        <end position="296"/>
    </location>
</feature>
<dbReference type="RefSeq" id="WP_163816487.1">
    <property type="nucleotide sequence ID" value="NZ_JAAGOB010000002.1"/>
</dbReference>
<comment type="caution">
    <text evidence="7">The sequence shown here is derived from an EMBL/GenBank/DDBJ whole genome shotgun (WGS) entry which is preliminary data.</text>
</comment>
<keyword evidence="2 5" id="KW-0812">Transmembrane</keyword>
<dbReference type="Pfam" id="PF12698">
    <property type="entry name" value="ABC2_membrane_3"/>
    <property type="match status" value="1"/>
</dbReference>
<evidence type="ECO:0000256" key="1">
    <source>
        <dbReference type="ARBA" id="ARBA00004141"/>
    </source>
</evidence>